<dbReference type="InterPro" id="IPR020613">
    <property type="entry name" value="Thiolase_CS"/>
</dbReference>
<feature type="domain" description="Thiolase N-terminal" evidence="8">
    <location>
        <begin position="4"/>
        <end position="261"/>
    </location>
</feature>
<evidence type="ECO:0000259" key="8">
    <source>
        <dbReference type="Pfam" id="PF00108"/>
    </source>
</evidence>
<dbReference type="AlphaFoldDB" id="A0A0R2CCQ4"/>
<dbReference type="Proteomes" id="UP000051789">
    <property type="component" value="Unassembled WGS sequence"/>
</dbReference>
<dbReference type="InterPro" id="IPR002155">
    <property type="entry name" value="Thiolase"/>
</dbReference>
<gene>
    <name evidence="10" type="ORF">FD19_GL000055</name>
</gene>
<dbReference type="PROSITE" id="PS00098">
    <property type="entry name" value="THIOLASE_1"/>
    <property type="match status" value="1"/>
</dbReference>
<dbReference type="PATRIC" id="fig|1423810.4.peg.55"/>
<dbReference type="InterPro" id="IPR020615">
    <property type="entry name" value="Thiolase_acyl_enz_int_AS"/>
</dbReference>
<dbReference type="Pfam" id="PF00108">
    <property type="entry name" value="Thiolase_N"/>
    <property type="match status" value="1"/>
</dbReference>
<evidence type="ECO:0000256" key="4">
    <source>
        <dbReference type="ARBA" id="ARBA00023315"/>
    </source>
</evidence>
<proteinExistence type="inferred from homology"/>
<dbReference type="SUPFAM" id="SSF53901">
    <property type="entry name" value="Thiolase-like"/>
    <property type="match status" value="2"/>
</dbReference>
<dbReference type="Pfam" id="PF02803">
    <property type="entry name" value="Thiolase_C"/>
    <property type="match status" value="1"/>
</dbReference>
<dbReference type="InterPro" id="IPR016039">
    <property type="entry name" value="Thiolase-like"/>
</dbReference>
<sequence>MTEVVIAGAVRTPIGKIGGALASKSAVELGVIAAQAAMQRAGVQPEQVQRAIFGNVYQANGGQNVARQIALNSGLPERSTAMTVNEVCGSGLQAIHLGFAAIQMGEADVVLVGGTESMSNVPFYLPQMRWGHVLGDGQLTDGLLKDGLLDAFSGQHMGITAENVAAQYHVSREQQDEFALKSHQKAVAAQAAGRFDAEIIPVTVHQKQGDVVVAQDQAPRPDTSLAKLAHLRPAFKQGGTVTAGNASGLNDGASAMLLMSKATAQRLGVAYQAIIDDFAEVGVDPQLMGYAPKYVVEQLVQRAGVAVNDIDRYEINEAFAAQSVAVVRDLGVDADRVNVNGGAVALGHPLGDSGARIVTTLIYALQQATKTTGIAALCIGGGLGLGLRLHREVD</sequence>
<name>A0A0R2CCQ4_9LACO</name>
<evidence type="ECO:0000256" key="6">
    <source>
        <dbReference type="PIRSR" id="PIRSR000429-1"/>
    </source>
</evidence>
<dbReference type="InterPro" id="IPR020617">
    <property type="entry name" value="Thiolase_C"/>
</dbReference>
<dbReference type="InterPro" id="IPR020610">
    <property type="entry name" value="Thiolase_AS"/>
</dbReference>
<dbReference type="EC" id="2.3.1.9" evidence="2"/>
<reference evidence="10 11" key="1">
    <citation type="journal article" date="2015" name="Genome Announc.">
        <title>Expanding the biotechnology potential of lactobacilli through comparative genomics of 213 strains and associated genera.</title>
        <authorList>
            <person name="Sun Z."/>
            <person name="Harris H.M."/>
            <person name="McCann A."/>
            <person name="Guo C."/>
            <person name="Argimon S."/>
            <person name="Zhang W."/>
            <person name="Yang X."/>
            <person name="Jeffery I.B."/>
            <person name="Cooney J.C."/>
            <person name="Kagawa T.F."/>
            <person name="Liu W."/>
            <person name="Song Y."/>
            <person name="Salvetti E."/>
            <person name="Wrobel A."/>
            <person name="Rasinkangas P."/>
            <person name="Parkhill J."/>
            <person name="Rea M.C."/>
            <person name="O'Sullivan O."/>
            <person name="Ritari J."/>
            <person name="Douillard F.P."/>
            <person name="Paul Ross R."/>
            <person name="Yang R."/>
            <person name="Briner A.E."/>
            <person name="Felis G.E."/>
            <person name="de Vos W.M."/>
            <person name="Barrangou R."/>
            <person name="Klaenhammer T.R."/>
            <person name="Caufield P.W."/>
            <person name="Cui Y."/>
            <person name="Zhang H."/>
            <person name="O'Toole P.W."/>
        </authorList>
    </citation>
    <scope>NUCLEOTIDE SEQUENCE [LARGE SCALE GENOMIC DNA]</scope>
    <source>
        <strain evidence="10 11">DSM 22698</strain>
    </source>
</reference>
<dbReference type="Gene3D" id="3.40.47.10">
    <property type="match status" value="2"/>
</dbReference>
<organism evidence="10 11">
    <name type="scientific">Lacticaseibacillus thailandensis DSM 22698 = JCM 13996</name>
    <dbReference type="NCBI Taxonomy" id="1423810"/>
    <lineage>
        <taxon>Bacteria</taxon>
        <taxon>Bacillati</taxon>
        <taxon>Bacillota</taxon>
        <taxon>Bacilli</taxon>
        <taxon>Lactobacillales</taxon>
        <taxon>Lactobacillaceae</taxon>
        <taxon>Lacticaseibacillus</taxon>
    </lineage>
</organism>
<dbReference type="PROSITE" id="PS00737">
    <property type="entry name" value="THIOLASE_2"/>
    <property type="match status" value="1"/>
</dbReference>
<comment type="similarity">
    <text evidence="1 7">Belongs to the thiolase-like superfamily. Thiolase family.</text>
</comment>
<evidence type="ECO:0000259" key="9">
    <source>
        <dbReference type="Pfam" id="PF02803"/>
    </source>
</evidence>
<keyword evidence="4 7" id="KW-0012">Acyltransferase</keyword>
<dbReference type="NCBIfam" id="TIGR01930">
    <property type="entry name" value="AcCoA-C-Actrans"/>
    <property type="match status" value="1"/>
</dbReference>
<dbReference type="InterPro" id="IPR020616">
    <property type="entry name" value="Thiolase_N"/>
</dbReference>
<feature type="active site" description="Acyl-thioester intermediate" evidence="6">
    <location>
        <position position="88"/>
    </location>
</feature>
<dbReference type="GO" id="GO:0003985">
    <property type="term" value="F:acetyl-CoA C-acetyltransferase activity"/>
    <property type="evidence" value="ECO:0007669"/>
    <property type="project" value="UniProtKB-EC"/>
</dbReference>
<dbReference type="PIRSF" id="PIRSF000429">
    <property type="entry name" value="Ac-CoA_Ac_transf"/>
    <property type="match status" value="1"/>
</dbReference>
<protein>
    <recommendedName>
        <fullName evidence="2">acetyl-CoA C-acetyltransferase</fullName>
        <ecNumber evidence="2">2.3.1.9</ecNumber>
    </recommendedName>
    <alternativeName>
        <fullName evidence="5">Acetoacetyl-CoA thiolase</fullName>
    </alternativeName>
</protein>
<feature type="active site" description="Proton acceptor" evidence="6">
    <location>
        <position position="348"/>
    </location>
</feature>
<comment type="caution">
    <text evidence="10">The sequence shown here is derived from an EMBL/GenBank/DDBJ whole genome shotgun (WGS) entry which is preliminary data.</text>
</comment>
<evidence type="ECO:0000256" key="2">
    <source>
        <dbReference type="ARBA" id="ARBA00012705"/>
    </source>
</evidence>
<evidence type="ECO:0000256" key="1">
    <source>
        <dbReference type="ARBA" id="ARBA00010982"/>
    </source>
</evidence>
<dbReference type="EMBL" id="AYZK01000001">
    <property type="protein sequence ID" value="KRM87780.1"/>
    <property type="molecule type" value="Genomic_DNA"/>
</dbReference>
<dbReference type="PANTHER" id="PTHR18919:SF107">
    <property type="entry name" value="ACETYL-COA ACETYLTRANSFERASE, CYTOSOLIC"/>
    <property type="match status" value="1"/>
</dbReference>
<dbReference type="CDD" id="cd00751">
    <property type="entry name" value="thiolase"/>
    <property type="match status" value="1"/>
</dbReference>
<evidence type="ECO:0000256" key="5">
    <source>
        <dbReference type="ARBA" id="ARBA00030755"/>
    </source>
</evidence>
<keyword evidence="3 7" id="KW-0808">Transferase</keyword>
<feature type="active site" description="Proton acceptor" evidence="6">
    <location>
        <position position="378"/>
    </location>
</feature>
<evidence type="ECO:0000256" key="7">
    <source>
        <dbReference type="RuleBase" id="RU003557"/>
    </source>
</evidence>
<dbReference type="FunFam" id="3.40.47.10:FF:000010">
    <property type="entry name" value="Acetyl-CoA acetyltransferase (Thiolase)"/>
    <property type="match status" value="1"/>
</dbReference>
<dbReference type="PROSITE" id="PS00099">
    <property type="entry name" value="THIOLASE_3"/>
    <property type="match status" value="1"/>
</dbReference>
<evidence type="ECO:0000313" key="11">
    <source>
        <dbReference type="Proteomes" id="UP000051789"/>
    </source>
</evidence>
<dbReference type="STRING" id="1423810.FD19_GL000055"/>
<accession>A0A0R2CCQ4</accession>
<evidence type="ECO:0000313" key="10">
    <source>
        <dbReference type="EMBL" id="KRM87780.1"/>
    </source>
</evidence>
<evidence type="ECO:0000256" key="3">
    <source>
        <dbReference type="ARBA" id="ARBA00022679"/>
    </source>
</evidence>
<keyword evidence="11" id="KW-1185">Reference proteome</keyword>
<feature type="domain" description="Thiolase C-terminal" evidence="9">
    <location>
        <begin position="272"/>
        <end position="387"/>
    </location>
</feature>
<dbReference type="PANTHER" id="PTHR18919">
    <property type="entry name" value="ACETYL-COA C-ACYLTRANSFERASE"/>
    <property type="match status" value="1"/>
</dbReference>
<dbReference type="RefSeq" id="WP_056968846.1">
    <property type="nucleotide sequence ID" value="NZ_AYZK01000001.1"/>
</dbReference>